<proteinExistence type="predicted"/>
<name>A0ABS9LYW5_9BRAD</name>
<dbReference type="RefSeq" id="WP_237866311.1">
    <property type="nucleotide sequence ID" value="NZ_JAKLTY010000024.1"/>
</dbReference>
<comment type="caution">
    <text evidence="1">The sequence shown here is derived from an EMBL/GenBank/DDBJ whole genome shotgun (WGS) entry which is preliminary data.</text>
</comment>
<organism evidence="1 2">
    <name type="scientific">Bradyrhizobium zhengyangense</name>
    <dbReference type="NCBI Taxonomy" id="2911009"/>
    <lineage>
        <taxon>Bacteria</taxon>
        <taxon>Pseudomonadati</taxon>
        <taxon>Pseudomonadota</taxon>
        <taxon>Alphaproteobacteria</taxon>
        <taxon>Hyphomicrobiales</taxon>
        <taxon>Nitrobacteraceae</taxon>
        <taxon>Bradyrhizobium</taxon>
    </lineage>
</organism>
<dbReference type="EMBL" id="JAKLUA010000018">
    <property type="protein sequence ID" value="MCG2672168.1"/>
    <property type="molecule type" value="Genomic_DNA"/>
</dbReference>
<sequence length="91" mass="10244">MIHHPVQAIPPKPGRRIKKVACKGIAYFSRSPDIVQMDSRADLSDEVQGLRLVRAFLSLPPEKRAEVMAFVEDLVRAHTQPDDGREVSPDR</sequence>
<evidence type="ECO:0000313" key="2">
    <source>
        <dbReference type="Proteomes" id="UP001139012"/>
    </source>
</evidence>
<protein>
    <recommendedName>
        <fullName evidence="3">Transcriptional regulator</fullName>
    </recommendedName>
</protein>
<keyword evidence="2" id="KW-1185">Reference proteome</keyword>
<dbReference type="Proteomes" id="UP001139012">
    <property type="component" value="Unassembled WGS sequence"/>
</dbReference>
<evidence type="ECO:0000313" key="1">
    <source>
        <dbReference type="EMBL" id="MCG2672168.1"/>
    </source>
</evidence>
<accession>A0ABS9LYW5</accession>
<gene>
    <name evidence="1" type="ORF">L6637_35005</name>
</gene>
<evidence type="ECO:0008006" key="3">
    <source>
        <dbReference type="Google" id="ProtNLM"/>
    </source>
</evidence>
<reference evidence="1" key="1">
    <citation type="submission" date="2022-01" db="EMBL/GenBank/DDBJ databases">
        <title>Genome sequnece data of strain Bradyrhizobium sp. nov.</title>
        <authorList>
            <person name="Zhang J."/>
        </authorList>
    </citation>
    <scope>NUCLEOTIDE SEQUENCE</scope>
    <source>
        <strain evidence="1">WYCCWR 12774</strain>
    </source>
</reference>